<dbReference type="PROSITE" id="PS50011">
    <property type="entry name" value="PROTEIN_KINASE_DOM"/>
    <property type="match status" value="1"/>
</dbReference>
<comment type="caution">
    <text evidence="3">The sequence shown here is derived from an EMBL/GenBank/DDBJ whole genome shotgun (WGS) entry which is preliminary data.</text>
</comment>
<evidence type="ECO:0000313" key="4">
    <source>
        <dbReference type="Proteomes" id="UP001604277"/>
    </source>
</evidence>
<keyword evidence="3" id="KW-0418">Kinase</keyword>
<keyword evidence="3" id="KW-0808">Transferase</keyword>
<dbReference type="EMBL" id="JBFOLJ010000004">
    <property type="protein sequence ID" value="KAL2545599.1"/>
    <property type="molecule type" value="Genomic_DNA"/>
</dbReference>
<feature type="domain" description="Protein kinase" evidence="1">
    <location>
        <begin position="23"/>
        <end position="193"/>
    </location>
</feature>
<dbReference type="AlphaFoldDB" id="A0ABD1W7H7"/>
<gene>
    <name evidence="2" type="ORF">Fot_14785</name>
    <name evidence="3" type="ORF">Fot_14832</name>
</gene>
<evidence type="ECO:0000313" key="2">
    <source>
        <dbReference type="EMBL" id="KAL2545552.1"/>
    </source>
</evidence>
<dbReference type="Pfam" id="PF00069">
    <property type="entry name" value="Pkinase"/>
    <property type="match status" value="1"/>
</dbReference>
<dbReference type="GO" id="GO:0016301">
    <property type="term" value="F:kinase activity"/>
    <property type="evidence" value="ECO:0007669"/>
    <property type="project" value="UniProtKB-KW"/>
</dbReference>
<dbReference type="SUPFAM" id="SSF56112">
    <property type="entry name" value="Protein kinase-like (PK-like)"/>
    <property type="match status" value="1"/>
</dbReference>
<protein>
    <submittedName>
        <fullName evidence="3">Mitogen-activated protein kinase kinase kinase 21</fullName>
    </submittedName>
</protein>
<dbReference type="InterPro" id="IPR000719">
    <property type="entry name" value="Prot_kinase_dom"/>
</dbReference>
<sequence length="193" mass="21695">MDGKGKEAVQQKDLLKYGHDIAWFRGAMIGKWDFGRVYLATLKNPNSKYRCLPSVMAVKSTKVSVSGSIQKEKEVFINVKGYPNIIRCFGEETTIGKNGMMVYNLLLEYGCGGTLAYRIKKLDGNGLPESKVRVYARSILQGLNHIHGIGYVHCALIPDNILLVHNGGRARVSQLEKKFVILGWQRGLRRIRK</sequence>
<dbReference type="Gene3D" id="3.30.200.20">
    <property type="entry name" value="Phosphorylase Kinase, domain 1"/>
    <property type="match status" value="1"/>
</dbReference>
<keyword evidence="4" id="KW-1185">Reference proteome</keyword>
<dbReference type="InterPro" id="IPR052751">
    <property type="entry name" value="Plant_MAPKKK"/>
</dbReference>
<dbReference type="Proteomes" id="UP001604277">
    <property type="component" value="Unassembled WGS sequence"/>
</dbReference>
<dbReference type="PANTHER" id="PTHR48011">
    <property type="entry name" value="CCR4-NOT TRANSCRIPTIONAL COMPLEX SUBUNIT CAF120-RELATED"/>
    <property type="match status" value="1"/>
</dbReference>
<organism evidence="3 4">
    <name type="scientific">Forsythia ovata</name>
    <dbReference type="NCBI Taxonomy" id="205694"/>
    <lineage>
        <taxon>Eukaryota</taxon>
        <taxon>Viridiplantae</taxon>
        <taxon>Streptophyta</taxon>
        <taxon>Embryophyta</taxon>
        <taxon>Tracheophyta</taxon>
        <taxon>Spermatophyta</taxon>
        <taxon>Magnoliopsida</taxon>
        <taxon>eudicotyledons</taxon>
        <taxon>Gunneridae</taxon>
        <taxon>Pentapetalae</taxon>
        <taxon>asterids</taxon>
        <taxon>lamiids</taxon>
        <taxon>Lamiales</taxon>
        <taxon>Oleaceae</taxon>
        <taxon>Forsythieae</taxon>
        <taxon>Forsythia</taxon>
    </lineage>
</organism>
<evidence type="ECO:0000259" key="1">
    <source>
        <dbReference type="PROSITE" id="PS50011"/>
    </source>
</evidence>
<dbReference type="EMBL" id="JBFOLJ010000004">
    <property type="protein sequence ID" value="KAL2545552.1"/>
    <property type="molecule type" value="Genomic_DNA"/>
</dbReference>
<dbReference type="PANTHER" id="PTHR48011:SF103">
    <property type="entry name" value="MITOGEN-ACTIVATED PROTEIN KINASE KINASE KINASE YODA-LIKE"/>
    <property type="match status" value="1"/>
</dbReference>
<proteinExistence type="predicted"/>
<reference evidence="3" key="2">
    <citation type="submission" date="2024-07" db="EMBL/GenBank/DDBJ databases">
        <title>Two chromosome-level genome assemblies of Korean endemic species Abeliophyllum distichum and Forsythia ovata (Oleaceae).</title>
        <authorList>
            <person name="Mun J.H."/>
        </authorList>
    </citation>
    <scope>NUCLEOTIDE SEQUENCE</scope>
    <source>
        <strain evidence="3">KNKB202402200001</strain>
        <tissue evidence="3">Leaf</tissue>
    </source>
</reference>
<evidence type="ECO:0000313" key="3">
    <source>
        <dbReference type="EMBL" id="KAL2545599.1"/>
    </source>
</evidence>
<accession>A0ABD1W7H7</accession>
<dbReference type="SMART" id="SM00220">
    <property type="entry name" value="S_TKc"/>
    <property type="match status" value="1"/>
</dbReference>
<dbReference type="Gene3D" id="1.10.510.10">
    <property type="entry name" value="Transferase(Phosphotransferase) domain 1"/>
    <property type="match status" value="1"/>
</dbReference>
<name>A0ABD1W7H7_9LAMI</name>
<dbReference type="InterPro" id="IPR011009">
    <property type="entry name" value="Kinase-like_dom_sf"/>
</dbReference>
<reference evidence="4" key="1">
    <citation type="submission" date="2024-07" db="EMBL/GenBank/DDBJ databases">
        <title>Two chromosome-level genome assemblies of Korean endemic species Abeliophyllum distichum and Forsythia ovata (Oleaceae).</title>
        <authorList>
            <person name="Jang H."/>
        </authorList>
    </citation>
    <scope>NUCLEOTIDE SEQUENCE [LARGE SCALE GENOMIC DNA]</scope>
</reference>